<gene>
    <name evidence="6" type="ORF">BTO13_02290</name>
</gene>
<dbReference type="Gene3D" id="1.10.443.10">
    <property type="entry name" value="Intergrase catalytic core"/>
    <property type="match status" value="2"/>
</dbReference>
<evidence type="ECO:0000256" key="1">
    <source>
        <dbReference type="ARBA" id="ARBA00008857"/>
    </source>
</evidence>
<reference evidence="6 7" key="1">
    <citation type="submission" date="2016-12" db="EMBL/GenBank/DDBJ databases">
        <title>Trade-off between light-utilization and light-protection in marine flavobacteria.</title>
        <authorList>
            <person name="Kumagai Y."/>
            <person name="Yoshizawa S."/>
            <person name="Kogure K."/>
            <person name="Iwasaki W."/>
        </authorList>
    </citation>
    <scope>NUCLEOTIDE SEQUENCE [LARGE SCALE GENOMIC DNA]</scope>
    <source>
        <strain evidence="6 7">KCTC 22729</strain>
    </source>
</reference>
<evidence type="ECO:0000256" key="2">
    <source>
        <dbReference type="ARBA" id="ARBA00022908"/>
    </source>
</evidence>
<organism evidence="6 7">
    <name type="scientific">Polaribacter gangjinensis</name>
    <dbReference type="NCBI Taxonomy" id="574710"/>
    <lineage>
        <taxon>Bacteria</taxon>
        <taxon>Pseudomonadati</taxon>
        <taxon>Bacteroidota</taxon>
        <taxon>Flavobacteriia</taxon>
        <taxon>Flavobacteriales</taxon>
        <taxon>Flavobacteriaceae</taxon>
    </lineage>
</organism>
<evidence type="ECO:0000259" key="5">
    <source>
        <dbReference type="PROSITE" id="PS51898"/>
    </source>
</evidence>
<keyword evidence="4" id="KW-0233">DNA recombination</keyword>
<evidence type="ECO:0000256" key="4">
    <source>
        <dbReference type="ARBA" id="ARBA00023172"/>
    </source>
</evidence>
<keyword evidence="7" id="KW-1185">Reference proteome</keyword>
<dbReference type="Pfam" id="PF13495">
    <property type="entry name" value="Phage_int_SAM_4"/>
    <property type="match status" value="1"/>
</dbReference>
<dbReference type="Gene3D" id="1.10.150.130">
    <property type="match status" value="1"/>
</dbReference>
<proteinExistence type="inferred from homology"/>
<protein>
    <submittedName>
        <fullName evidence="6">Integrase</fullName>
    </submittedName>
</protein>
<name>A0A2S7W959_9FLAO</name>
<dbReference type="Pfam" id="PF00589">
    <property type="entry name" value="Phage_integrase"/>
    <property type="match status" value="1"/>
</dbReference>
<dbReference type="PANTHER" id="PTHR30349">
    <property type="entry name" value="PHAGE INTEGRASE-RELATED"/>
    <property type="match status" value="1"/>
</dbReference>
<dbReference type="InterPro" id="IPR013762">
    <property type="entry name" value="Integrase-like_cat_sf"/>
</dbReference>
<sequence length="389" mass="44871">MLLKNLPTIVLEQAVYKKNPRLLIRFPYDSLLIQHVRQIDGATWSKTLRVWHVADTKENLASIIAIFKDVATVDISKIGTNEVFRRNLTEAQRTLLNNFYLYLKGKRYSESTIQTYTFFVADFVNFHTETALEELTNRSVEVFIEKVFIPRKYSISSQRQFISALKVFTVFYPHTKINDLQLERPKKSRILPNVLSQEEVLRIVQVTKNLKHRAIIVLLYSSGLRIGEITSLQLKNIDVERRQVKVVSGKGRKDRFVVLASSFLPLLMNYLTTYVPKVYFIEGPEGERYSESSIRKFLEKSVALAKISKKVTPHTLRHSYATHLLENGVGLRHIQELLGHAKPETTMIYTHVAKKDLLEIKSPLDTILLTLSRNTKDEQNFLLSGNNPI</sequence>
<feature type="domain" description="Tyr recombinase" evidence="5">
    <location>
        <begin position="190"/>
        <end position="362"/>
    </location>
</feature>
<dbReference type="GO" id="GO:0006310">
    <property type="term" value="P:DNA recombination"/>
    <property type="evidence" value="ECO:0007669"/>
    <property type="project" value="UniProtKB-KW"/>
</dbReference>
<dbReference type="PANTHER" id="PTHR30349:SF41">
    <property type="entry name" value="INTEGRASE_RECOMBINASE PROTEIN MJ0367-RELATED"/>
    <property type="match status" value="1"/>
</dbReference>
<dbReference type="GO" id="GO:0015074">
    <property type="term" value="P:DNA integration"/>
    <property type="evidence" value="ECO:0007669"/>
    <property type="project" value="UniProtKB-KW"/>
</dbReference>
<dbReference type="InterPro" id="IPR002104">
    <property type="entry name" value="Integrase_catalytic"/>
</dbReference>
<dbReference type="PROSITE" id="PS51898">
    <property type="entry name" value="TYR_RECOMBINASE"/>
    <property type="match status" value="1"/>
</dbReference>
<evidence type="ECO:0000313" key="7">
    <source>
        <dbReference type="Proteomes" id="UP000237608"/>
    </source>
</evidence>
<dbReference type="GO" id="GO:0003677">
    <property type="term" value="F:DNA binding"/>
    <property type="evidence" value="ECO:0007669"/>
    <property type="project" value="UniProtKB-KW"/>
</dbReference>
<evidence type="ECO:0000313" key="6">
    <source>
        <dbReference type="EMBL" id="PQJ74174.1"/>
    </source>
</evidence>
<dbReference type="InterPro" id="IPR004107">
    <property type="entry name" value="Integrase_SAM-like_N"/>
</dbReference>
<dbReference type="EMBL" id="MSCL01000001">
    <property type="protein sequence ID" value="PQJ74174.1"/>
    <property type="molecule type" value="Genomic_DNA"/>
</dbReference>
<accession>A0A2S7W959</accession>
<dbReference type="InterPro" id="IPR010998">
    <property type="entry name" value="Integrase_recombinase_N"/>
</dbReference>
<dbReference type="AlphaFoldDB" id="A0A2S7W959"/>
<dbReference type="Proteomes" id="UP000237608">
    <property type="component" value="Unassembled WGS sequence"/>
</dbReference>
<dbReference type="InterPro" id="IPR011010">
    <property type="entry name" value="DNA_brk_join_enz"/>
</dbReference>
<comment type="caution">
    <text evidence="6">The sequence shown here is derived from an EMBL/GenBank/DDBJ whole genome shotgun (WGS) entry which is preliminary data.</text>
</comment>
<comment type="similarity">
    <text evidence="1">Belongs to the 'phage' integrase family.</text>
</comment>
<keyword evidence="2" id="KW-0229">DNA integration</keyword>
<evidence type="ECO:0000256" key="3">
    <source>
        <dbReference type="ARBA" id="ARBA00023125"/>
    </source>
</evidence>
<dbReference type="SUPFAM" id="SSF56349">
    <property type="entry name" value="DNA breaking-rejoining enzymes"/>
    <property type="match status" value="1"/>
</dbReference>
<dbReference type="OrthoDB" id="9801717at2"/>
<dbReference type="InterPro" id="IPR050090">
    <property type="entry name" value="Tyrosine_recombinase_XerCD"/>
</dbReference>
<keyword evidence="3" id="KW-0238">DNA-binding</keyword>